<feature type="compositionally biased region" description="Basic and acidic residues" evidence="1">
    <location>
        <begin position="262"/>
        <end position="272"/>
    </location>
</feature>
<evidence type="ECO:0000256" key="1">
    <source>
        <dbReference type="SAM" id="MobiDB-lite"/>
    </source>
</evidence>
<feature type="region of interest" description="Disordered" evidence="1">
    <location>
        <begin position="90"/>
        <end position="198"/>
    </location>
</feature>
<evidence type="ECO:0000313" key="2">
    <source>
        <dbReference type="EMBL" id="MDN8619686.1"/>
    </source>
</evidence>
<dbReference type="RefSeq" id="WP_023021049.1">
    <property type="nucleotide sequence ID" value="NZ_CP175769.1"/>
</dbReference>
<evidence type="ECO:0000313" key="3">
    <source>
        <dbReference type="Proteomes" id="UP001174347"/>
    </source>
</evidence>
<feature type="compositionally biased region" description="Basic and acidic residues" evidence="1">
    <location>
        <begin position="91"/>
        <end position="105"/>
    </location>
</feature>
<feature type="compositionally biased region" description="Polar residues" evidence="1">
    <location>
        <begin position="246"/>
        <end position="255"/>
    </location>
</feature>
<accession>A0ABT8Q302</accession>
<name>A0ABT8Q302_9CORY</name>
<evidence type="ECO:0008006" key="4">
    <source>
        <dbReference type="Google" id="ProtNLM"/>
    </source>
</evidence>
<feature type="compositionally biased region" description="Basic and acidic residues" evidence="1">
    <location>
        <begin position="113"/>
        <end position="127"/>
    </location>
</feature>
<dbReference type="EMBL" id="JAUKFM010000002">
    <property type="protein sequence ID" value="MDN8619686.1"/>
    <property type="molecule type" value="Genomic_DNA"/>
</dbReference>
<organism evidence="2 3">
    <name type="scientific">Corynebacterium kefirresidentii</name>
    <dbReference type="NCBI Taxonomy" id="1979527"/>
    <lineage>
        <taxon>Bacteria</taxon>
        <taxon>Bacillati</taxon>
        <taxon>Actinomycetota</taxon>
        <taxon>Actinomycetes</taxon>
        <taxon>Mycobacteriales</taxon>
        <taxon>Corynebacteriaceae</taxon>
        <taxon>Corynebacterium</taxon>
    </lineage>
</organism>
<comment type="caution">
    <text evidence="2">The sequence shown here is derived from an EMBL/GenBank/DDBJ whole genome shotgun (WGS) entry which is preliminary data.</text>
</comment>
<keyword evidence="3" id="KW-1185">Reference proteome</keyword>
<reference evidence="2" key="1">
    <citation type="submission" date="2023-07" db="EMBL/GenBank/DDBJ databases">
        <title>Insights into the diversity of cutaneous corynebacteria.</title>
        <authorList>
            <person name="Bruggemann H."/>
            <person name="Poehlein A."/>
        </authorList>
    </citation>
    <scope>NUCLEOTIDE SEQUENCE</scope>
    <source>
        <strain evidence="2">P7_F1</strain>
    </source>
</reference>
<protein>
    <recommendedName>
        <fullName evidence="4">Helix-turn-helix domain-containing protein</fullName>
    </recommendedName>
</protein>
<dbReference type="Proteomes" id="UP001174347">
    <property type="component" value="Unassembled WGS sequence"/>
</dbReference>
<feature type="region of interest" description="Disordered" evidence="1">
    <location>
        <begin position="244"/>
        <end position="291"/>
    </location>
</feature>
<sequence>MTWFKVDDGFYDHPKFLDVPNAAIGLWTKSGAWCGKHLTDGVIPASQVKRFKGTKSQINALVSAGIWVEGRSENGAKVFRFHDWNGWQPSREQKLKEREEAAERQRKSRYRKRQEQGERENVTRDSHVTGQRDIAVSHRTVSHRPDPTRPGPTTEPKGSVVETTTAKADGGPSPDTTTKPKKNHPLPRGWEPKPETVNKIRTERPDLDLATEHENFCDYWHSITGAKARKADWDATWRVWMRRQKQNTTGQPQKSKSQRYIELGERMARELEAQEAQKPQPTGTKQLEPPF</sequence>
<gene>
    <name evidence="2" type="ORF">Q0N36_03685</name>
</gene>
<proteinExistence type="predicted"/>